<sequence length="89" mass="10131">MDEKLDQQALAQLTEEERQALAEDSEDEIVEHADTADDPEELRRDRAPLLDTHVPADLPQRLAALVPARHERHRLMARLGRGLVVVSKY</sequence>
<reference evidence="2" key="1">
    <citation type="submission" date="2023-07" db="EMBL/GenBank/DDBJ databases">
        <authorList>
            <person name="Pelsma A.J. K."/>
        </authorList>
    </citation>
    <scope>NUCLEOTIDE SEQUENCE</scope>
</reference>
<dbReference type="EMBL" id="OY288114">
    <property type="protein sequence ID" value="CAJ0860385.1"/>
    <property type="molecule type" value="Genomic_DNA"/>
</dbReference>
<dbReference type="AlphaFoldDB" id="A0AA48LYB2"/>
<evidence type="ECO:0000313" key="2">
    <source>
        <dbReference type="EMBL" id="CAJ0860385.1"/>
    </source>
</evidence>
<protein>
    <submittedName>
        <fullName evidence="2">Uncharacterized protein</fullName>
    </submittedName>
</protein>
<proteinExistence type="predicted"/>
<gene>
    <name evidence="2" type="ORF">AMST5_01297</name>
</gene>
<name>A0AA48LYB2_9ZZZZ</name>
<evidence type="ECO:0000256" key="1">
    <source>
        <dbReference type="SAM" id="MobiDB-lite"/>
    </source>
</evidence>
<organism evidence="2">
    <name type="scientific">freshwater sediment metagenome</name>
    <dbReference type="NCBI Taxonomy" id="556182"/>
    <lineage>
        <taxon>unclassified sequences</taxon>
        <taxon>metagenomes</taxon>
        <taxon>ecological metagenomes</taxon>
    </lineage>
</organism>
<feature type="compositionally biased region" description="Basic and acidic residues" evidence="1">
    <location>
        <begin position="30"/>
        <end position="44"/>
    </location>
</feature>
<feature type="region of interest" description="Disordered" evidence="1">
    <location>
        <begin position="17"/>
        <end position="44"/>
    </location>
</feature>
<accession>A0AA48LYB2</accession>